<evidence type="ECO:0000256" key="2">
    <source>
        <dbReference type="ARBA" id="ARBA00022573"/>
    </source>
</evidence>
<protein>
    <submittedName>
        <fullName evidence="4">Precorrin-6A reductase</fullName>
        <ecNumber evidence="4">1.3.1.54</ecNumber>
    </submittedName>
</protein>
<dbReference type="Pfam" id="PF02571">
    <property type="entry name" value="CbiJ"/>
    <property type="match status" value="1"/>
</dbReference>
<organism evidence="4 5">
    <name type="scientific">Vibrio palustris</name>
    <dbReference type="NCBI Taxonomy" id="1918946"/>
    <lineage>
        <taxon>Bacteria</taxon>
        <taxon>Pseudomonadati</taxon>
        <taxon>Pseudomonadota</taxon>
        <taxon>Gammaproteobacteria</taxon>
        <taxon>Vibrionales</taxon>
        <taxon>Vibrionaceae</taxon>
        <taxon>Vibrio</taxon>
    </lineage>
</organism>
<accession>A0A1R4B4K2</accession>
<dbReference type="AlphaFoldDB" id="A0A1R4B4K2"/>
<dbReference type="OrthoDB" id="9780707at2"/>
<sequence>MSDKQLLVFGGTNDSVTLCEALDKYNHSYVLSVASEAGSQMSKNLRGEVICGRMDTNEIIHYLRDHYINMIIDCSHPHSEILHQNILSAAQELGIPVIRFERPTEMVADPLVVNVRSVSEACQHVAASMKTVLLTTGSKELNVFCEALANKSLVARVLPTAEVLTYCESLGLGINNLVAMLGPFSEAFNQAMYERIEPDVVITKQCAEAGSFLDTVKPCIEMGIPCIVIEKPKITSETDYQQILTSLEDADALFAQWMSAAEK</sequence>
<dbReference type="PROSITE" id="PS51014">
    <property type="entry name" value="COBK_CBIJ"/>
    <property type="match status" value="1"/>
</dbReference>
<dbReference type="UniPathway" id="UPA00148"/>
<comment type="pathway">
    <text evidence="1">Cofactor biosynthesis; adenosylcobalamin biosynthesis.</text>
</comment>
<name>A0A1R4B4K2_9VIBR</name>
<dbReference type="NCBIfam" id="TIGR00715">
    <property type="entry name" value="precor6x_red"/>
    <property type="match status" value="1"/>
</dbReference>
<evidence type="ECO:0000256" key="3">
    <source>
        <dbReference type="ARBA" id="ARBA00023002"/>
    </source>
</evidence>
<dbReference type="GO" id="GO:0016994">
    <property type="term" value="F:precorrin-6A reductase activity"/>
    <property type="evidence" value="ECO:0007669"/>
    <property type="project" value="UniProtKB-EC"/>
</dbReference>
<evidence type="ECO:0000256" key="1">
    <source>
        <dbReference type="ARBA" id="ARBA00004953"/>
    </source>
</evidence>
<dbReference type="InterPro" id="IPR003723">
    <property type="entry name" value="Precorrin-6x_reduct"/>
</dbReference>
<dbReference type="PANTHER" id="PTHR36925">
    <property type="entry name" value="COBALT-PRECORRIN-6A REDUCTASE"/>
    <property type="match status" value="1"/>
</dbReference>
<proteinExistence type="predicted"/>
<dbReference type="RefSeq" id="WP_159439123.1">
    <property type="nucleotide sequence ID" value="NZ_AP024888.1"/>
</dbReference>
<dbReference type="EC" id="1.3.1.54" evidence="4"/>
<dbReference type="Proteomes" id="UP000189475">
    <property type="component" value="Unassembled WGS sequence"/>
</dbReference>
<keyword evidence="3 4" id="KW-0560">Oxidoreductase</keyword>
<dbReference type="PANTHER" id="PTHR36925:SF1">
    <property type="entry name" value="COBALT-PRECORRIN-6A REDUCTASE"/>
    <property type="match status" value="1"/>
</dbReference>
<reference evidence="4 5" key="1">
    <citation type="submission" date="2017-02" db="EMBL/GenBank/DDBJ databases">
        <authorList>
            <person name="Peterson S.W."/>
        </authorList>
    </citation>
    <scope>NUCLEOTIDE SEQUENCE [LARGE SCALE GENOMIC DNA]</scope>
    <source>
        <strain evidence="4 5">CECT 9027</strain>
    </source>
</reference>
<keyword evidence="5" id="KW-1185">Reference proteome</keyword>
<evidence type="ECO:0000313" key="5">
    <source>
        <dbReference type="Proteomes" id="UP000189475"/>
    </source>
</evidence>
<keyword evidence="2" id="KW-0169">Cobalamin biosynthesis</keyword>
<evidence type="ECO:0000313" key="4">
    <source>
        <dbReference type="EMBL" id="SJL83840.1"/>
    </source>
</evidence>
<dbReference type="STRING" id="1918946.VPAL9027_01819"/>
<gene>
    <name evidence="4" type="primary">cobK</name>
    <name evidence="4" type="ORF">VPAL9027_01819</name>
</gene>
<dbReference type="GO" id="GO:0009236">
    <property type="term" value="P:cobalamin biosynthetic process"/>
    <property type="evidence" value="ECO:0007669"/>
    <property type="project" value="UniProtKB-UniPathway"/>
</dbReference>
<dbReference type="EMBL" id="FUFT01000005">
    <property type="protein sequence ID" value="SJL83840.1"/>
    <property type="molecule type" value="Genomic_DNA"/>
</dbReference>